<name>A0A2N8ZIC3_9VIBR</name>
<dbReference type="Proteomes" id="UP000235828">
    <property type="component" value="Chromosome B"/>
</dbReference>
<sequence length="76" mass="8512">MYFKDKETLSIGIEFIIEAVAVNTAGQDRSALGLYLISLLLDDQKGDQGVKETRTAVLLDKSWTTYPDPGWKCPEF</sequence>
<dbReference type="EMBL" id="LT960612">
    <property type="protein sequence ID" value="SON51663.1"/>
    <property type="molecule type" value="Genomic_DNA"/>
</dbReference>
<dbReference type="OrthoDB" id="9958900at2"/>
<dbReference type="RefSeq" id="WP_102524071.1">
    <property type="nucleotide sequence ID" value="NZ_LT960612.1"/>
</dbReference>
<accession>A0A2N8ZIC3</accession>
<evidence type="ECO:0000313" key="1">
    <source>
        <dbReference type="EMBL" id="SON51663.1"/>
    </source>
</evidence>
<dbReference type="AlphaFoldDB" id="A0A2N8ZIC3"/>
<evidence type="ECO:0000313" key="2">
    <source>
        <dbReference type="Proteomes" id="UP000235828"/>
    </source>
</evidence>
<proteinExistence type="predicted"/>
<protein>
    <submittedName>
        <fullName evidence="1">Uncharacterized protein</fullName>
    </submittedName>
</protein>
<dbReference type="KEGG" id="vta:B0052"/>
<reference evidence="1 2" key="1">
    <citation type="submission" date="2017-10" db="EMBL/GenBank/DDBJ databases">
        <authorList>
            <person name="Banno H."/>
            <person name="Chua N.-H."/>
        </authorList>
    </citation>
    <scope>NUCLEOTIDE SEQUENCE [LARGE SCALE GENOMIC DNA]</scope>
    <source>
        <strain evidence="1">Vibrio tapetis CECT4600</strain>
    </source>
</reference>
<gene>
    <name evidence="1" type="ORF">VTAP4600_B0052</name>
</gene>
<organism evidence="1 2">
    <name type="scientific">Vibrio tapetis subsp. tapetis</name>
    <dbReference type="NCBI Taxonomy" id="1671868"/>
    <lineage>
        <taxon>Bacteria</taxon>
        <taxon>Pseudomonadati</taxon>
        <taxon>Pseudomonadota</taxon>
        <taxon>Gammaproteobacteria</taxon>
        <taxon>Vibrionales</taxon>
        <taxon>Vibrionaceae</taxon>
        <taxon>Vibrio</taxon>
    </lineage>
</organism>
<keyword evidence="2" id="KW-1185">Reference proteome</keyword>